<feature type="transmembrane region" description="Helical" evidence="1">
    <location>
        <begin position="80"/>
        <end position="99"/>
    </location>
</feature>
<dbReference type="GO" id="GO:0003677">
    <property type="term" value="F:DNA binding"/>
    <property type="evidence" value="ECO:0007669"/>
    <property type="project" value="InterPro"/>
</dbReference>
<sequence length="257" mass="27536">MRLSAPTPTAIRQVIVDVAVLAGIGLVLALLAPLGTGAMSFAARAAYWVVLAVAGYAFYKPVGVIVLRLGGVLDLPRWSLWTAAVLIASMPMAVLVWLINGSPVPTAEGALTHYFFVAVVGAVVTLAMNLLPATRESFAASPPEPQPLAPAAHPLPRFLDRLPPHLGTDIVALEMEDHYVRTHTMLGSELVLLRMRDAVAEMDGVEGEQVHRSWWVARGAVADVRRDGRNVRLVLDNGLEAPVSRAQVAPLKEAGWL</sequence>
<dbReference type="Proteomes" id="UP000053464">
    <property type="component" value="Unassembled WGS sequence"/>
</dbReference>
<evidence type="ECO:0000313" key="4">
    <source>
        <dbReference type="Proteomes" id="UP000053464"/>
    </source>
</evidence>
<evidence type="ECO:0000256" key="1">
    <source>
        <dbReference type="SAM" id="Phobius"/>
    </source>
</evidence>
<evidence type="ECO:0000313" key="3">
    <source>
        <dbReference type="EMBL" id="KLE34013.1"/>
    </source>
</evidence>
<keyword evidence="1" id="KW-0472">Membrane</keyword>
<dbReference type="InterPro" id="IPR007492">
    <property type="entry name" value="LytTR_DNA-bd_dom"/>
</dbReference>
<gene>
    <name evidence="3" type="ORF">AAW00_06820</name>
</gene>
<dbReference type="Pfam" id="PF04397">
    <property type="entry name" value="LytTR"/>
    <property type="match status" value="1"/>
</dbReference>
<dbReference type="EMBL" id="LBHB01000002">
    <property type="protein sequence ID" value="KLE34013.1"/>
    <property type="molecule type" value="Genomic_DNA"/>
</dbReference>
<dbReference type="STRING" id="1581420.AAW00_06820"/>
<feature type="transmembrane region" description="Helical" evidence="1">
    <location>
        <begin position="14"/>
        <end position="35"/>
    </location>
</feature>
<dbReference type="OrthoDB" id="7028951at2"/>
<evidence type="ECO:0000259" key="2">
    <source>
        <dbReference type="PROSITE" id="PS50930"/>
    </source>
</evidence>
<dbReference type="SMART" id="SM00850">
    <property type="entry name" value="LytTR"/>
    <property type="match status" value="1"/>
</dbReference>
<dbReference type="PATRIC" id="fig|1581420.6.peg.1388"/>
<keyword evidence="1" id="KW-0812">Transmembrane</keyword>
<feature type="transmembrane region" description="Helical" evidence="1">
    <location>
        <begin position="41"/>
        <end position="59"/>
    </location>
</feature>
<keyword evidence="1" id="KW-1133">Transmembrane helix</keyword>
<feature type="domain" description="HTH LytTR-type" evidence="2">
    <location>
        <begin position="169"/>
        <end position="257"/>
    </location>
</feature>
<dbReference type="AlphaFoldDB" id="A0A0G9MXL9"/>
<feature type="transmembrane region" description="Helical" evidence="1">
    <location>
        <begin position="111"/>
        <end position="131"/>
    </location>
</feature>
<comment type="caution">
    <text evidence="3">The sequence shown here is derived from an EMBL/GenBank/DDBJ whole genome shotgun (WGS) entry which is preliminary data.</text>
</comment>
<protein>
    <recommendedName>
        <fullName evidence="2">HTH LytTR-type domain-containing protein</fullName>
    </recommendedName>
</protein>
<dbReference type="Gene3D" id="2.40.50.1020">
    <property type="entry name" value="LytTr DNA-binding domain"/>
    <property type="match status" value="1"/>
</dbReference>
<proteinExistence type="predicted"/>
<dbReference type="PROSITE" id="PS50930">
    <property type="entry name" value="HTH_LYTTR"/>
    <property type="match status" value="1"/>
</dbReference>
<name>A0A0G9MXL9_9SPHN</name>
<accession>A0A0G9MXL9</accession>
<organism evidence="3 4">
    <name type="scientific">Aurantiacibacter luteus</name>
    <dbReference type="NCBI Taxonomy" id="1581420"/>
    <lineage>
        <taxon>Bacteria</taxon>
        <taxon>Pseudomonadati</taxon>
        <taxon>Pseudomonadota</taxon>
        <taxon>Alphaproteobacteria</taxon>
        <taxon>Sphingomonadales</taxon>
        <taxon>Erythrobacteraceae</taxon>
        <taxon>Aurantiacibacter</taxon>
    </lineage>
</organism>
<dbReference type="RefSeq" id="WP_047003661.1">
    <property type="nucleotide sequence ID" value="NZ_LBHB01000002.1"/>
</dbReference>
<keyword evidence="4" id="KW-1185">Reference proteome</keyword>
<reference evidence="3 4" key="1">
    <citation type="submission" date="2015-04" db="EMBL/GenBank/DDBJ databases">
        <title>The draft genome sequence of Erythrobacter luteus KA37.</title>
        <authorList>
            <person name="Zhuang L."/>
            <person name="Liu Y."/>
            <person name="Shao Z."/>
        </authorList>
    </citation>
    <scope>NUCLEOTIDE SEQUENCE [LARGE SCALE GENOMIC DNA]</scope>
    <source>
        <strain evidence="3 4">KA37</strain>
    </source>
</reference>